<reference evidence="1 2" key="1">
    <citation type="submission" date="2017-08" db="EMBL/GenBank/DDBJ databases">
        <title>Acidophilic green algal genome provides insights into adaptation to an acidic environment.</title>
        <authorList>
            <person name="Hirooka S."/>
            <person name="Hirose Y."/>
            <person name="Kanesaki Y."/>
            <person name="Higuchi S."/>
            <person name="Fujiwara T."/>
            <person name="Onuma R."/>
            <person name="Era A."/>
            <person name="Ohbayashi R."/>
            <person name="Uzuka A."/>
            <person name="Nozaki H."/>
            <person name="Yoshikawa H."/>
            <person name="Miyagishima S.Y."/>
        </authorList>
    </citation>
    <scope>NUCLEOTIDE SEQUENCE [LARGE SCALE GENOMIC DNA]</scope>
    <source>
        <strain evidence="1 2">NIES-2499</strain>
    </source>
</reference>
<organism evidence="1 2">
    <name type="scientific">Chlamydomonas eustigma</name>
    <dbReference type="NCBI Taxonomy" id="1157962"/>
    <lineage>
        <taxon>Eukaryota</taxon>
        <taxon>Viridiplantae</taxon>
        <taxon>Chlorophyta</taxon>
        <taxon>core chlorophytes</taxon>
        <taxon>Chlorophyceae</taxon>
        <taxon>CS clade</taxon>
        <taxon>Chlamydomonadales</taxon>
        <taxon>Chlamydomonadaceae</taxon>
        <taxon>Chlamydomonas</taxon>
    </lineage>
</organism>
<dbReference type="AlphaFoldDB" id="A0A250WRX6"/>
<dbReference type="EMBL" id="BEGY01000003">
    <property type="protein sequence ID" value="GAX73449.1"/>
    <property type="molecule type" value="Genomic_DNA"/>
</dbReference>
<evidence type="ECO:0000313" key="1">
    <source>
        <dbReference type="EMBL" id="GAX73449.1"/>
    </source>
</evidence>
<proteinExistence type="predicted"/>
<sequence>MSWSTVREYRNAVGRDQLLLQKHHRSLLVVNELMQAAPRPLLSKMQAFALREGFSHMTAAFTSGSEPSPWQGEKDPLGVLLALPMSHPLSTLTWSDYRIACGSIARCLSQKRKVSVWRTHRRKV</sequence>
<comment type="caution">
    <text evidence="1">The sequence shown here is derived from an EMBL/GenBank/DDBJ whole genome shotgun (WGS) entry which is preliminary data.</text>
</comment>
<dbReference type="Proteomes" id="UP000232323">
    <property type="component" value="Unassembled WGS sequence"/>
</dbReference>
<evidence type="ECO:0000313" key="2">
    <source>
        <dbReference type="Proteomes" id="UP000232323"/>
    </source>
</evidence>
<accession>A0A250WRX6</accession>
<gene>
    <name evidence="1" type="ORF">CEUSTIGMA_g901.t1</name>
</gene>
<keyword evidence="2" id="KW-1185">Reference proteome</keyword>
<protein>
    <submittedName>
        <fullName evidence="1">Uncharacterized protein</fullName>
    </submittedName>
</protein>
<name>A0A250WRX6_9CHLO</name>